<dbReference type="InterPro" id="IPR012337">
    <property type="entry name" value="RNaseH-like_sf"/>
</dbReference>
<keyword evidence="3" id="KW-1185">Reference proteome</keyword>
<protein>
    <recommendedName>
        <fullName evidence="4">RNase H type-1 domain-containing protein</fullName>
    </recommendedName>
</protein>
<dbReference type="AlphaFoldDB" id="A0AAN8Q884"/>
<keyword evidence="1" id="KW-0732">Signal</keyword>
<feature type="chain" id="PRO_5043015836" description="RNase H type-1 domain-containing protein" evidence="1">
    <location>
        <begin position="19"/>
        <end position="229"/>
    </location>
</feature>
<proteinExistence type="predicted"/>
<dbReference type="Proteomes" id="UP001356427">
    <property type="component" value="Unassembled WGS sequence"/>
</dbReference>
<dbReference type="SUPFAM" id="SSF53098">
    <property type="entry name" value="Ribonuclease H-like"/>
    <property type="match status" value="1"/>
</dbReference>
<feature type="signal peptide" evidence="1">
    <location>
        <begin position="1"/>
        <end position="18"/>
    </location>
</feature>
<name>A0AAN8Q884_9TELE</name>
<evidence type="ECO:0000313" key="2">
    <source>
        <dbReference type="EMBL" id="KAK6295039.1"/>
    </source>
</evidence>
<evidence type="ECO:0008006" key="4">
    <source>
        <dbReference type="Google" id="ProtNLM"/>
    </source>
</evidence>
<comment type="caution">
    <text evidence="2">The sequence shown here is derived from an EMBL/GenBank/DDBJ whole genome shotgun (WGS) entry which is preliminary data.</text>
</comment>
<organism evidence="2 3">
    <name type="scientific">Coregonus suidteri</name>
    <dbReference type="NCBI Taxonomy" id="861788"/>
    <lineage>
        <taxon>Eukaryota</taxon>
        <taxon>Metazoa</taxon>
        <taxon>Chordata</taxon>
        <taxon>Craniata</taxon>
        <taxon>Vertebrata</taxon>
        <taxon>Euteleostomi</taxon>
        <taxon>Actinopterygii</taxon>
        <taxon>Neopterygii</taxon>
        <taxon>Teleostei</taxon>
        <taxon>Protacanthopterygii</taxon>
        <taxon>Salmoniformes</taxon>
        <taxon>Salmonidae</taxon>
        <taxon>Coregoninae</taxon>
        <taxon>Coregonus</taxon>
    </lineage>
</organism>
<accession>A0AAN8Q884</accession>
<sequence length="229" mass="26165">MGVFVMFLWVPAHVGVEGNEEVDIIAKQTLKHPNVEMELSISKAEAKGLIRTVVKNQWQELWNRESIGRHLYKIQEKVGAGRSSGRERREESVVTMLRLGHTRLNSTLKVVGKHPTGRCDQCQEEMETVEHVIFQCQKYVRERERLLLDLRSNGVEEPGLSALLGKSSGDVVFNYVFSFTLYKHCNTSLGRQDYWVGFRPSLSLVHTPVQLVAVMHLKVGCQPPYNIHR</sequence>
<dbReference type="EMBL" id="JAGTTL010000034">
    <property type="protein sequence ID" value="KAK6295039.1"/>
    <property type="molecule type" value="Genomic_DNA"/>
</dbReference>
<evidence type="ECO:0000256" key="1">
    <source>
        <dbReference type="SAM" id="SignalP"/>
    </source>
</evidence>
<gene>
    <name evidence="2" type="ORF">J4Q44_G00342650</name>
</gene>
<evidence type="ECO:0000313" key="3">
    <source>
        <dbReference type="Proteomes" id="UP001356427"/>
    </source>
</evidence>
<reference evidence="2 3" key="1">
    <citation type="submission" date="2021-04" db="EMBL/GenBank/DDBJ databases">
        <authorList>
            <person name="De Guttry C."/>
            <person name="Zahm M."/>
            <person name="Klopp C."/>
            <person name="Cabau C."/>
            <person name="Louis A."/>
            <person name="Berthelot C."/>
            <person name="Parey E."/>
            <person name="Roest Crollius H."/>
            <person name="Montfort J."/>
            <person name="Robinson-Rechavi M."/>
            <person name="Bucao C."/>
            <person name="Bouchez O."/>
            <person name="Gislard M."/>
            <person name="Lluch J."/>
            <person name="Milhes M."/>
            <person name="Lampietro C."/>
            <person name="Lopez Roques C."/>
            <person name="Donnadieu C."/>
            <person name="Braasch I."/>
            <person name="Desvignes T."/>
            <person name="Postlethwait J."/>
            <person name="Bobe J."/>
            <person name="Wedekind C."/>
            <person name="Guiguen Y."/>
        </authorList>
    </citation>
    <scope>NUCLEOTIDE SEQUENCE [LARGE SCALE GENOMIC DNA]</scope>
    <source>
        <strain evidence="2">Cs_M1</strain>
        <tissue evidence="2">Blood</tissue>
    </source>
</reference>